<keyword evidence="3" id="KW-1185">Reference proteome</keyword>
<dbReference type="EMBL" id="PDKW01000042">
    <property type="protein sequence ID" value="PGH55566.1"/>
    <property type="molecule type" value="Genomic_DNA"/>
</dbReference>
<dbReference type="GO" id="GO:0005886">
    <property type="term" value="C:plasma membrane"/>
    <property type="evidence" value="ECO:0007669"/>
    <property type="project" value="TreeGrafter"/>
</dbReference>
<dbReference type="Gene3D" id="3.30.70.1440">
    <property type="entry name" value="Multidrug efflux transporter AcrB pore domain"/>
    <property type="match status" value="1"/>
</dbReference>
<dbReference type="Gene3D" id="3.30.70.1320">
    <property type="entry name" value="Multidrug efflux transporter AcrB pore domain like"/>
    <property type="match status" value="1"/>
</dbReference>
<feature type="transmembrane region" description="Helical" evidence="1">
    <location>
        <begin position="441"/>
        <end position="459"/>
    </location>
</feature>
<dbReference type="Proteomes" id="UP000225379">
    <property type="component" value="Unassembled WGS sequence"/>
</dbReference>
<dbReference type="PANTHER" id="PTHR32063:SF4">
    <property type="entry name" value="SLR6043 PROTEIN"/>
    <property type="match status" value="1"/>
</dbReference>
<feature type="transmembrane region" description="Helical" evidence="1">
    <location>
        <begin position="361"/>
        <end position="381"/>
    </location>
</feature>
<dbReference type="SUPFAM" id="SSF82693">
    <property type="entry name" value="Multidrug efflux transporter AcrB pore domain, PN1, PN2, PC1 and PC2 subdomains"/>
    <property type="match status" value="2"/>
</dbReference>
<keyword evidence="1" id="KW-0812">Transmembrane</keyword>
<keyword evidence="1" id="KW-0472">Membrane</keyword>
<accession>A0A2B8BA06</accession>
<evidence type="ECO:0000313" key="2">
    <source>
        <dbReference type="EMBL" id="PGH55566.1"/>
    </source>
</evidence>
<reference evidence="3" key="1">
    <citation type="submission" date="2017-10" db="EMBL/GenBank/DDBJ databases">
        <authorList>
            <person name="Kravchenko I.K."/>
            <person name="Grouzdev D.S."/>
        </authorList>
    </citation>
    <scope>NUCLEOTIDE SEQUENCE [LARGE SCALE GENOMIC DNA]</scope>
    <source>
        <strain evidence="3">B2</strain>
    </source>
</reference>
<dbReference type="InterPro" id="IPR001036">
    <property type="entry name" value="Acrflvin-R"/>
</dbReference>
<name>A0A2B8BA06_9PROT</name>
<organism evidence="2 3">
    <name type="scientific">Azospirillum palustre</name>
    <dbReference type="NCBI Taxonomy" id="2044885"/>
    <lineage>
        <taxon>Bacteria</taxon>
        <taxon>Pseudomonadati</taxon>
        <taxon>Pseudomonadota</taxon>
        <taxon>Alphaproteobacteria</taxon>
        <taxon>Rhodospirillales</taxon>
        <taxon>Azospirillaceae</taxon>
        <taxon>Azospirillum</taxon>
    </lineage>
</organism>
<keyword evidence="1" id="KW-1133">Transmembrane helix</keyword>
<feature type="transmembrane region" description="Helical" evidence="1">
    <location>
        <begin position="958"/>
        <end position="977"/>
    </location>
</feature>
<feature type="transmembrane region" description="Helical" evidence="1">
    <location>
        <begin position="881"/>
        <end position="904"/>
    </location>
</feature>
<feature type="transmembrane region" description="Helical" evidence="1">
    <location>
        <begin position="857"/>
        <end position="874"/>
    </location>
</feature>
<feature type="transmembrane region" description="Helical" evidence="1">
    <location>
        <begin position="532"/>
        <end position="551"/>
    </location>
</feature>
<dbReference type="OrthoDB" id="9758757at2"/>
<evidence type="ECO:0000256" key="1">
    <source>
        <dbReference type="SAM" id="Phobius"/>
    </source>
</evidence>
<dbReference type="AlphaFoldDB" id="A0A2B8BA06"/>
<gene>
    <name evidence="2" type="ORF">CRT60_19970</name>
</gene>
<dbReference type="PRINTS" id="PR00702">
    <property type="entry name" value="ACRIFLAVINRP"/>
</dbReference>
<proteinExistence type="predicted"/>
<dbReference type="SUPFAM" id="SSF82866">
    <property type="entry name" value="Multidrug efflux transporter AcrB transmembrane domain"/>
    <property type="match status" value="2"/>
</dbReference>
<sequence length="1037" mass="112648">MFTFLVGISLRQRPLVLIAALLITGWGVLIARDMPIDLLPDLHPPMVTIVTEAGGYAPEEVEQLITYPMELVLNGMPGVSRIRSSSSPGFSLIYVEFVWGTDPLRNRQLVMERLAMARERLPDDITPNLAPMSSVMGLAMQLVVQAPGMDPMTLRELADWTIRPRLMAVEGVSQVYVVGGDVRQYRFTPNPVAMNMLGITLTQVEQSLNDFGRNSSGGFNDLYNTEFIIRNVGRSRSLDDLRSLVVTYRDGRPVLLSQIGDVSFAAKVKRGEGSFNGEPAILMAILKHPAANSVALAGRVEDMLAELAPSLPPGVEARKISYSQADLISSSVENVEDVLRDAIVIVAVVLAAFLWSVRTTAISLLAIPVSLIVTIIALKLMGSTINTMTLGGIAIGIGQLVDDSVVYVENTLRRLGDNRRRHRPLEVIEVIMRASQEVRSGIIYATAIILLVFLPLFALPGEQGRLFGPLGIAYIVSIFASLLVSLTVTPALCAYLLPNMKHLEESHDGRLIRWLKRLNGRVLGWSLDNPRALLGATAGLVVLSALALPLLPRSFLPPFNEGTLYVQLLNRPGISLAESSRVGAMAEQIILQVPEVVSVARRTGRNEDDEDADPVNSSEFPIRVRLDGRSRAEVIEDLRDRLSVLPVDLTVTQFLTSRMEVAQNGVRGAIVMKIFGEDLGTLRMLAGRFREKFDEIPGLRDLLVEQQVQVPQIRITLDYERAKLFGVTPAQLAEALESLSNGHTVSQVIDGGKRFDVVLRLSDADRTPETLAQMRMETPAGYVPLSSVATIVNAAGPNQIMREAGMRRIVLTANTDGSDMSAIVAQMRAKIAATPLPPGYNALLEGSFRQEEESRPVMAGLCAVSIALVFLVLYQRYRSVVLSLIVMANIPLALIGCVAALVAFGQDLSLAAMIGFIAVTGVAVRNGVLKISHFINLALHEGVPTGRVLIMRGCEERLTPVLMTALSAGLALIPLLFSSDMPGTEILHPVAVAIFGGLISSTLLDTLTTPVLFQCFGQEALERLRVVAEGDLASETF</sequence>
<feature type="transmembrane region" description="Helical" evidence="1">
    <location>
        <begin position="989"/>
        <end position="1013"/>
    </location>
</feature>
<comment type="caution">
    <text evidence="2">The sequence shown here is derived from an EMBL/GenBank/DDBJ whole genome shotgun (WGS) entry which is preliminary data.</text>
</comment>
<dbReference type="InterPro" id="IPR027463">
    <property type="entry name" value="AcrB_DN_DC_subdom"/>
</dbReference>
<dbReference type="Gene3D" id="1.20.1640.10">
    <property type="entry name" value="Multidrug efflux transporter AcrB transmembrane domain"/>
    <property type="match status" value="2"/>
</dbReference>
<feature type="transmembrane region" description="Helical" evidence="1">
    <location>
        <begin position="471"/>
        <end position="497"/>
    </location>
</feature>
<dbReference type="Gene3D" id="3.30.2090.10">
    <property type="entry name" value="Multidrug efflux transporter AcrB TolC docking domain, DN and DC subdomains"/>
    <property type="match status" value="2"/>
</dbReference>
<dbReference type="Pfam" id="PF00873">
    <property type="entry name" value="ACR_tran"/>
    <property type="match status" value="1"/>
</dbReference>
<dbReference type="SUPFAM" id="SSF82714">
    <property type="entry name" value="Multidrug efflux transporter AcrB TolC docking domain, DN and DC subdomains"/>
    <property type="match status" value="2"/>
</dbReference>
<feature type="transmembrane region" description="Helical" evidence="1">
    <location>
        <begin position="12"/>
        <end position="31"/>
    </location>
</feature>
<dbReference type="RefSeq" id="WP_098738281.1">
    <property type="nucleotide sequence ID" value="NZ_PDKW01000042.1"/>
</dbReference>
<dbReference type="Gene3D" id="3.30.70.1430">
    <property type="entry name" value="Multidrug efflux transporter AcrB pore domain"/>
    <property type="match status" value="2"/>
</dbReference>
<protein>
    <submittedName>
        <fullName evidence="2">CusA/CzcA family heavy metal efflux RND transporter</fullName>
    </submittedName>
</protein>
<dbReference type="GO" id="GO:0042910">
    <property type="term" value="F:xenobiotic transmembrane transporter activity"/>
    <property type="evidence" value="ECO:0007669"/>
    <property type="project" value="TreeGrafter"/>
</dbReference>
<evidence type="ECO:0000313" key="3">
    <source>
        <dbReference type="Proteomes" id="UP000225379"/>
    </source>
</evidence>
<dbReference type="PANTHER" id="PTHR32063">
    <property type="match status" value="1"/>
</dbReference>
<feature type="transmembrane region" description="Helical" evidence="1">
    <location>
        <begin position="910"/>
        <end position="928"/>
    </location>
</feature>